<dbReference type="Pfam" id="PF00578">
    <property type="entry name" value="AhpC-TSA"/>
    <property type="match status" value="1"/>
</dbReference>
<dbReference type="RefSeq" id="WP_379767799.1">
    <property type="nucleotide sequence ID" value="NZ_JBHSCL010000013.1"/>
</dbReference>
<keyword evidence="1" id="KW-0472">Membrane</keyword>
<dbReference type="InterPro" id="IPR000866">
    <property type="entry name" value="AhpC/TSA"/>
</dbReference>
<keyword evidence="4" id="KW-1185">Reference proteome</keyword>
<dbReference type="Gene3D" id="3.40.30.10">
    <property type="entry name" value="Glutaredoxin"/>
    <property type="match status" value="1"/>
</dbReference>
<gene>
    <name evidence="3" type="ORF">ACFOWS_18225</name>
</gene>
<dbReference type="PANTHER" id="PTHR42852">
    <property type="entry name" value="THIOL:DISULFIDE INTERCHANGE PROTEIN DSBE"/>
    <property type="match status" value="1"/>
</dbReference>
<dbReference type="SUPFAM" id="SSF52833">
    <property type="entry name" value="Thioredoxin-like"/>
    <property type="match status" value="1"/>
</dbReference>
<accession>A0ABV8PSA6</accession>
<sequence>MKISKKTVLNIVLILFVLSFFVTPLGHYGKLFLNRLFAFPPPVIEESQRKTITDYDWRLKDENWDFFNFEKSQGNVVFINLWASWRLPSEAELSSVQDLYDKYKDKVDFYIITNEERPPVEAFMEEHGFTFPVTYLIIGEKMPINPEKVPSSYLIDKSGNIVIHKEGIADWNNQKIYALLDKLIAE</sequence>
<feature type="domain" description="Thioredoxin" evidence="2">
    <location>
        <begin position="41"/>
        <end position="185"/>
    </location>
</feature>
<organism evidence="3 4">
    <name type="scientific">Flagellimonas marina</name>
    <dbReference type="NCBI Taxonomy" id="1775168"/>
    <lineage>
        <taxon>Bacteria</taxon>
        <taxon>Pseudomonadati</taxon>
        <taxon>Bacteroidota</taxon>
        <taxon>Flavobacteriia</taxon>
        <taxon>Flavobacteriales</taxon>
        <taxon>Flavobacteriaceae</taxon>
        <taxon>Flagellimonas</taxon>
    </lineage>
</organism>
<dbReference type="EMBL" id="JBHSCL010000013">
    <property type="protein sequence ID" value="MFC4222095.1"/>
    <property type="molecule type" value="Genomic_DNA"/>
</dbReference>
<dbReference type="InterPro" id="IPR050553">
    <property type="entry name" value="Thioredoxin_ResA/DsbE_sf"/>
</dbReference>
<keyword evidence="1" id="KW-0812">Transmembrane</keyword>
<evidence type="ECO:0000313" key="4">
    <source>
        <dbReference type="Proteomes" id="UP001595841"/>
    </source>
</evidence>
<protein>
    <submittedName>
        <fullName evidence="3">TlpA family protein disulfide reductase</fullName>
    </submittedName>
</protein>
<dbReference type="CDD" id="cd02966">
    <property type="entry name" value="TlpA_like_family"/>
    <property type="match status" value="1"/>
</dbReference>
<feature type="transmembrane region" description="Helical" evidence="1">
    <location>
        <begin position="7"/>
        <end position="26"/>
    </location>
</feature>
<evidence type="ECO:0000313" key="3">
    <source>
        <dbReference type="EMBL" id="MFC4222095.1"/>
    </source>
</evidence>
<reference evidence="4" key="1">
    <citation type="journal article" date="2019" name="Int. J. Syst. Evol. Microbiol.">
        <title>The Global Catalogue of Microorganisms (GCM) 10K type strain sequencing project: providing services to taxonomists for standard genome sequencing and annotation.</title>
        <authorList>
            <consortium name="The Broad Institute Genomics Platform"/>
            <consortium name="The Broad Institute Genome Sequencing Center for Infectious Disease"/>
            <person name="Wu L."/>
            <person name="Ma J."/>
        </authorList>
    </citation>
    <scope>NUCLEOTIDE SEQUENCE [LARGE SCALE GENOMIC DNA]</scope>
    <source>
        <strain evidence="4">CGMCC 1.15774</strain>
    </source>
</reference>
<evidence type="ECO:0000256" key="1">
    <source>
        <dbReference type="SAM" id="Phobius"/>
    </source>
</evidence>
<proteinExistence type="predicted"/>
<dbReference type="PROSITE" id="PS51352">
    <property type="entry name" value="THIOREDOXIN_2"/>
    <property type="match status" value="1"/>
</dbReference>
<keyword evidence="1" id="KW-1133">Transmembrane helix</keyword>
<evidence type="ECO:0000259" key="2">
    <source>
        <dbReference type="PROSITE" id="PS51352"/>
    </source>
</evidence>
<dbReference type="InterPro" id="IPR013766">
    <property type="entry name" value="Thioredoxin_domain"/>
</dbReference>
<dbReference type="Proteomes" id="UP001595841">
    <property type="component" value="Unassembled WGS sequence"/>
</dbReference>
<name>A0ABV8PSA6_9FLAO</name>
<dbReference type="PANTHER" id="PTHR42852:SF13">
    <property type="entry name" value="PROTEIN DIPZ"/>
    <property type="match status" value="1"/>
</dbReference>
<comment type="caution">
    <text evidence="3">The sequence shown here is derived from an EMBL/GenBank/DDBJ whole genome shotgun (WGS) entry which is preliminary data.</text>
</comment>
<dbReference type="InterPro" id="IPR036249">
    <property type="entry name" value="Thioredoxin-like_sf"/>
</dbReference>